<evidence type="ECO:0000259" key="1">
    <source>
        <dbReference type="PROSITE" id="PS51459"/>
    </source>
</evidence>
<dbReference type="PROSITE" id="PS51459">
    <property type="entry name" value="FIDO"/>
    <property type="match status" value="1"/>
</dbReference>
<dbReference type="PANTHER" id="PTHR35810">
    <property type="entry name" value="CYTOPLASMIC PROTEIN-RELATED"/>
    <property type="match status" value="1"/>
</dbReference>
<dbReference type="Pfam" id="PF02661">
    <property type="entry name" value="Fic"/>
    <property type="match status" value="1"/>
</dbReference>
<dbReference type="InterPro" id="IPR011204">
    <property type="entry name" value="Virulence_RhuM-like"/>
</dbReference>
<reference evidence="2 3" key="1">
    <citation type="submission" date="2024-04" db="EMBL/GenBank/DDBJ databases">
        <title>Flavobacterium sp. DGU38 16S ribosomal RNA gene Genome sequencing and assembly.</title>
        <authorList>
            <person name="Park S."/>
        </authorList>
    </citation>
    <scope>NUCLEOTIDE SEQUENCE [LARGE SCALE GENOMIC DNA]</scope>
    <source>
        <strain evidence="2 3">DGU38</strain>
    </source>
</reference>
<feature type="domain" description="Fido" evidence="1">
    <location>
        <begin position="189"/>
        <end position="324"/>
    </location>
</feature>
<evidence type="ECO:0000313" key="2">
    <source>
        <dbReference type="EMBL" id="MEL1254756.1"/>
    </source>
</evidence>
<dbReference type="Proteomes" id="UP001485226">
    <property type="component" value="Unassembled WGS sequence"/>
</dbReference>
<dbReference type="InterPro" id="IPR053737">
    <property type="entry name" value="Type_II_TA_Toxin"/>
</dbReference>
<dbReference type="InterPro" id="IPR003812">
    <property type="entry name" value="Fido"/>
</dbReference>
<dbReference type="SUPFAM" id="SSF140931">
    <property type="entry name" value="Fic-like"/>
    <property type="match status" value="1"/>
</dbReference>
<gene>
    <name evidence="2" type="ORF">AAEO57_13280</name>
</gene>
<dbReference type="Pfam" id="PF13310">
    <property type="entry name" value="Virulence_RhuM"/>
    <property type="match status" value="1"/>
</dbReference>
<proteinExistence type="predicted"/>
<dbReference type="InterPro" id="IPR036597">
    <property type="entry name" value="Fido-like_dom_sf"/>
</dbReference>
<dbReference type="PANTHER" id="PTHR35810:SF1">
    <property type="entry name" value="CYTOPLASMIC PROTEIN"/>
    <property type="match status" value="1"/>
</dbReference>
<keyword evidence="3" id="KW-1185">Reference proteome</keyword>
<evidence type="ECO:0000313" key="3">
    <source>
        <dbReference type="Proteomes" id="UP001485226"/>
    </source>
</evidence>
<dbReference type="EMBL" id="JBBYHS010000013">
    <property type="protein sequence ID" value="MEL1254756.1"/>
    <property type="molecule type" value="Genomic_DNA"/>
</dbReference>
<dbReference type="Gene3D" id="1.20.120.1870">
    <property type="entry name" value="Fic/DOC protein, Fido domain"/>
    <property type="match status" value="1"/>
</dbReference>
<organism evidence="2 3">
    <name type="scientific">Flavobacterium calami</name>
    <dbReference type="NCBI Taxonomy" id="3139144"/>
    <lineage>
        <taxon>Bacteria</taxon>
        <taxon>Pseudomonadati</taxon>
        <taxon>Bacteroidota</taxon>
        <taxon>Flavobacteriia</taxon>
        <taxon>Flavobacteriales</taxon>
        <taxon>Flavobacteriaceae</taxon>
        <taxon>Flavobacterium</taxon>
    </lineage>
</organism>
<accession>A0ABU9IRC5</accession>
<comment type="caution">
    <text evidence="2">The sequence shown here is derived from an EMBL/GenBank/DDBJ whole genome shotgun (WGS) entry which is preliminary data.</text>
</comment>
<sequence length="330" mass="37973">MSDIILYNNEENQVQLQVKFDNETVWLNQYQLADLFATDRTSILKHIKNIYTTGELDEDATCAKFAQVKKEGNREVKREVLHYNLDAIISVGYRVNSIRGTQFRKWATQRLKDYLVNGYALNETRLKELNYKYTDLQKVIKLAANAGNIENLTSTEAKGILGVIEQYAYALETLDKYDHQNLTIDEGISEQKEVQKLHYDYAIEQINIWRNYQNAGDLFGNEKDQSFKSSLETIYQTFDSVDLYPTIEEKAANLLYFIVKNHSFSDGNKRIAAGLFVYFLDINNILLNDSGNKRIGDNALVAITIMIAESKSEEKDIMVKLVVNLINNKN</sequence>
<name>A0ABU9IRC5_9FLAO</name>
<dbReference type="RefSeq" id="WP_341693386.1">
    <property type="nucleotide sequence ID" value="NZ_JBBYHS010000013.1"/>
</dbReference>
<protein>
    <submittedName>
        <fullName evidence="2">Virulence protein RhuM/Fic/DOC family protein</fullName>
    </submittedName>
</protein>